<keyword evidence="2" id="KW-0460">Magnesium</keyword>
<dbReference type="GO" id="GO:0000287">
    <property type="term" value="F:magnesium ion binding"/>
    <property type="evidence" value="ECO:0007669"/>
    <property type="project" value="UniProtKB-UniRule"/>
</dbReference>
<dbReference type="GO" id="GO:0005829">
    <property type="term" value="C:cytosol"/>
    <property type="evidence" value="ECO:0007669"/>
    <property type="project" value="TreeGrafter"/>
</dbReference>
<dbReference type="SUPFAM" id="SSF64005">
    <property type="entry name" value="Undecaprenyl diphosphate synthase"/>
    <property type="match status" value="1"/>
</dbReference>
<proteinExistence type="inferred from homology"/>
<feature type="binding site" evidence="2">
    <location>
        <position position="72"/>
    </location>
    <ligand>
        <name>substrate</name>
    </ligand>
</feature>
<feature type="binding site" evidence="2">
    <location>
        <begin position="66"/>
        <end position="68"/>
    </location>
    <ligand>
        <name>substrate</name>
    </ligand>
</feature>
<dbReference type="GO" id="GO:0008834">
    <property type="term" value="F:ditrans,polycis-undecaprenyl-diphosphate synthase [(2E,6E)-farnesyl-diphosphate specific] activity"/>
    <property type="evidence" value="ECO:0007669"/>
    <property type="project" value="UniProtKB-UniRule"/>
</dbReference>
<keyword evidence="1 2" id="KW-0808">Transferase</keyword>
<evidence type="ECO:0000256" key="1">
    <source>
        <dbReference type="ARBA" id="ARBA00022679"/>
    </source>
</evidence>
<dbReference type="HAMAP" id="MF_01139">
    <property type="entry name" value="ISPT"/>
    <property type="match status" value="1"/>
</dbReference>
<dbReference type="Gene3D" id="3.40.1180.10">
    <property type="entry name" value="Decaprenyl diphosphate synthase-like"/>
    <property type="match status" value="1"/>
</dbReference>
<keyword evidence="2" id="KW-0573">Peptidoglycan synthesis</keyword>
<dbReference type="InterPro" id="IPR036424">
    <property type="entry name" value="UPP_synth-like_sf"/>
</dbReference>
<feature type="binding site" evidence="2">
    <location>
        <position position="70"/>
    </location>
    <ligand>
        <name>substrate</name>
    </ligand>
</feature>
<keyword evidence="4" id="KW-1185">Reference proteome</keyword>
<dbReference type="Proteomes" id="UP001178354">
    <property type="component" value="Unassembled WGS sequence"/>
</dbReference>
<feature type="active site" description="Proton acceptor" evidence="2">
    <location>
        <position position="69"/>
    </location>
</feature>
<dbReference type="Pfam" id="PF01255">
    <property type="entry name" value="Prenyltransf"/>
    <property type="match status" value="1"/>
</dbReference>
<organism evidence="3 4">
    <name type="scientific">Porticoccus litoralis</name>
    <dbReference type="NCBI Taxonomy" id="434086"/>
    <lineage>
        <taxon>Bacteria</taxon>
        <taxon>Pseudomonadati</taxon>
        <taxon>Pseudomonadota</taxon>
        <taxon>Gammaproteobacteria</taxon>
        <taxon>Cellvibrionales</taxon>
        <taxon>Porticoccaceae</taxon>
        <taxon>Porticoccus</taxon>
    </lineage>
</organism>
<dbReference type="GO" id="GO:0008360">
    <property type="term" value="P:regulation of cell shape"/>
    <property type="evidence" value="ECO:0007669"/>
    <property type="project" value="UniProtKB-KW"/>
</dbReference>
<dbReference type="NCBIfam" id="TIGR00055">
    <property type="entry name" value="uppS"/>
    <property type="match status" value="1"/>
</dbReference>
<evidence type="ECO:0000313" key="3">
    <source>
        <dbReference type="EMBL" id="MDP1519499.1"/>
    </source>
</evidence>
<evidence type="ECO:0000313" key="4">
    <source>
        <dbReference type="Proteomes" id="UP001178354"/>
    </source>
</evidence>
<dbReference type="CDD" id="cd00475">
    <property type="entry name" value="Cis_IPPS"/>
    <property type="match status" value="1"/>
</dbReference>
<feature type="binding site" evidence="2">
    <location>
        <position position="21"/>
    </location>
    <ligand>
        <name>Mg(2+)</name>
        <dbReference type="ChEBI" id="CHEBI:18420"/>
    </ligand>
</feature>
<dbReference type="PROSITE" id="PS01066">
    <property type="entry name" value="UPP_SYNTHASE"/>
    <property type="match status" value="1"/>
</dbReference>
<feature type="binding site" evidence="2">
    <location>
        <position position="26"/>
    </location>
    <ligand>
        <name>substrate</name>
    </ligand>
</feature>
<reference evidence="3" key="2">
    <citation type="submission" date="2023-08" db="EMBL/GenBank/DDBJ databases">
        <authorList>
            <person name="Luo J."/>
        </authorList>
    </citation>
    <scope>NUCLEOTIDE SEQUENCE</scope>
    <source>
        <strain evidence="3">DSM 25064</strain>
    </source>
</reference>
<dbReference type="PANTHER" id="PTHR10291">
    <property type="entry name" value="DEHYDRODOLICHYL DIPHOSPHATE SYNTHASE FAMILY MEMBER"/>
    <property type="match status" value="1"/>
</dbReference>
<comment type="similarity">
    <text evidence="2">Belongs to the UPP synthase family.</text>
</comment>
<dbReference type="GO" id="GO:0009252">
    <property type="term" value="P:peptidoglycan biosynthetic process"/>
    <property type="evidence" value="ECO:0007669"/>
    <property type="project" value="UniProtKB-UniRule"/>
</dbReference>
<comment type="caution">
    <text evidence="2">Lacks conserved residue(s) required for the propagation of feature annotation.</text>
</comment>
<feature type="binding site" evidence="2">
    <location>
        <begin position="194"/>
        <end position="196"/>
    </location>
    <ligand>
        <name>substrate</name>
    </ligand>
</feature>
<comment type="caution">
    <text evidence="3">The sequence shown here is derived from an EMBL/GenBank/DDBJ whole genome shotgun (WGS) entry which is preliminary data.</text>
</comment>
<feature type="binding site" evidence="2">
    <location>
        <position position="207"/>
    </location>
    <ligand>
        <name>Mg(2+)</name>
        <dbReference type="ChEBI" id="CHEBI:18420"/>
    </ligand>
</feature>
<feature type="binding site" evidence="2">
    <location>
        <begin position="22"/>
        <end position="25"/>
    </location>
    <ligand>
        <name>substrate</name>
    </ligand>
</feature>
<feature type="binding site" evidence="2">
    <location>
        <position position="188"/>
    </location>
    <ligand>
        <name>substrate</name>
    </ligand>
</feature>
<comment type="catalytic activity">
    <reaction evidence="2">
        <text>8 isopentenyl diphosphate + (2E,6E)-farnesyl diphosphate = di-trans,octa-cis-undecaprenyl diphosphate + 8 diphosphate</text>
        <dbReference type="Rhea" id="RHEA:27551"/>
        <dbReference type="ChEBI" id="CHEBI:33019"/>
        <dbReference type="ChEBI" id="CHEBI:58405"/>
        <dbReference type="ChEBI" id="CHEBI:128769"/>
        <dbReference type="ChEBI" id="CHEBI:175763"/>
        <dbReference type="EC" id="2.5.1.31"/>
    </reaction>
</comment>
<keyword evidence="2" id="KW-0961">Cell wall biogenesis/degradation</keyword>
<dbReference type="EC" id="2.5.1.31" evidence="2"/>
<dbReference type="GO" id="GO:0071555">
    <property type="term" value="P:cell wall organization"/>
    <property type="evidence" value="ECO:0007669"/>
    <property type="project" value="UniProtKB-KW"/>
</dbReference>
<comment type="cofactor">
    <cofactor evidence="2">
        <name>Mg(2+)</name>
        <dbReference type="ChEBI" id="CHEBI:18420"/>
    </cofactor>
    <text evidence="2">Binds 2 magnesium ions per subunit.</text>
</comment>
<sequence>MSQKAGEPSAHPLRHVAIIMDGNNRWAAERGLSGTVGHEVGVERVRDVLDGCQRHNIDVVTLFAFSSENWQRPELEVKALMSLLGSYLRKEVPQLLERGVRLKFIGRRDNFSDKLKKLLDDSERATAGGSRTLVLAVDYGGRWEITEAARKLARQVQLGRLRPEGITEQRLEQQMSLVDLPPPDLCIRTAGEQRISNFLLWHLAYSELYFADCYWPDFDGAAFDLAIDNYKQRQRRFGMRDTGAEASKHA</sequence>
<accession>A0AAW8B1Q4</accession>
<reference evidence="3" key="1">
    <citation type="journal article" date="2010" name="Int. J. Syst. Evol. Microbiol.">
        <title>Porticoccus litoralis gen. nov., sp. nov., a gammaproteobacterium isolated from the Yellow Sea.</title>
        <authorList>
            <person name="Oh H.M."/>
            <person name="Kim H."/>
            <person name="Kim K.M."/>
            <person name="Min G.S."/>
            <person name="Cho J.C."/>
        </authorList>
    </citation>
    <scope>NUCLEOTIDE SEQUENCE</scope>
    <source>
        <strain evidence="3">DSM 25064</strain>
    </source>
</reference>
<feature type="active site" evidence="2">
    <location>
        <position position="21"/>
    </location>
</feature>
<dbReference type="RefSeq" id="WP_305169013.1">
    <property type="nucleotide sequence ID" value="NZ_JAUUUU010000001.1"/>
</dbReference>
<evidence type="ECO:0000256" key="2">
    <source>
        <dbReference type="HAMAP-Rule" id="MF_01139"/>
    </source>
</evidence>
<name>A0AAW8B1Q4_9GAMM</name>
<comment type="subunit">
    <text evidence="2">Homodimer.</text>
</comment>
<dbReference type="GO" id="GO:0016094">
    <property type="term" value="P:polyprenol biosynthetic process"/>
    <property type="evidence" value="ECO:0007669"/>
    <property type="project" value="TreeGrafter"/>
</dbReference>
<protein>
    <recommendedName>
        <fullName evidence="2">Ditrans,polycis-undecaprenyl-diphosphate synthase ((2E,6E)-farnesyl-diphosphate specific)</fullName>
        <ecNumber evidence="2">2.5.1.31</ecNumber>
    </recommendedName>
    <alternativeName>
        <fullName evidence="2">Ditrans,polycis-undecaprenylcistransferase</fullName>
    </alternativeName>
    <alternativeName>
        <fullName evidence="2">Undecaprenyl diphosphate synthase</fullName>
        <shortName evidence="2">UDS</shortName>
    </alternativeName>
    <alternativeName>
        <fullName evidence="2">Undecaprenyl pyrophosphate synthase</fullName>
        <shortName evidence="2">UPP synthase</shortName>
    </alternativeName>
</protein>
<gene>
    <name evidence="2 3" type="primary">uppS</name>
    <name evidence="3" type="ORF">Q8A57_00775</name>
</gene>
<dbReference type="EMBL" id="JAUUUU010000001">
    <property type="protein sequence ID" value="MDP1519499.1"/>
    <property type="molecule type" value="Genomic_DNA"/>
</dbReference>
<dbReference type="FunFam" id="3.40.1180.10:FF:000001">
    <property type="entry name" value="(2E,6E)-farnesyl-diphosphate-specific ditrans,polycis-undecaprenyl-diphosphate synthase"/>
    <property type="match status" value="1"/>
</dbReference>
<dbReference type="InterPro" id="IPR001441">
    <property type="entry name" value="UPP_synth-like"/>
</dbReference>
<dbReference type="PANTHER" id="PTHR10291:SF0">
    <property type="entry name" value="DEHYDRODOLICHYL DIPHOSPHATE SYNTHASE 2"/>
    <property type="match status" value="1"/>
</dbReference>
<dbReference type="AlphaFoldDB" id="A0AAW8B1Q4"/>
<feature type="binding site" evidence="2">
    <location>
        <position position="38"/>
    </location>
    <ligand>
        <name>substrate</name>
    </ligand>
</feature>
<dbReference type="InterPro" id="IPR018520">
    <property type="entry name" value="UPP_synth-like_CS"/>
</dbReference>
<comment type="function">
    <text evidence="2">Catalyzes the sequential condensation of isopentenyl diphosphate (IPP) with (2E,6E)-farnesyl diphosphate (E,E-FPP) to yield (2Z,6Z,10Z,14Z,18Z,22Z,26Z,30Z,34E,38E)-undecaprenyl diphosphate (di-trans,octa-cis-UPP). UPP is the precursor of glycosyl carrier lipid in the biosynthesis of bacterial cell wall polysaccharide components such as peptidoglycan and lipopolysaccharide.</text>
</comment>
<keyword evidence="2" id="KW-0133">Cell shape</keyword>
<keyword evidence="2" id="KW-0479">Metal-binding</keyword>